<accession>A0A259U3K5</accession>
<dbReference type="InterPro" id="IPR019845">
    <property type="entry name" value="Squalene/phytoene_synthase_CS"/>
</dbReference>
<protein>
    <recommendedName>
        <fullName evidence="4">Phytoene synthase</fullName>
    </recommendedName>
</protein>
<reference evidence="2 3" key="1">
    <citation type="submission" date="2016-11" db="EMBL/GenBank/DDBJ databases">
        <title>Study of marine rhodopsin-containing bacteria.</title>
        <authorList>
            <person name="Yoshizawa S."/>
            <person name="Kumagai Y."/>
            <person name="Kogure K."/>
        </authorList>
    </citation>
    <scope>NUCLEOTIDE SEQUENCE [LARGE SCALE GENOMIC DNA]</scope>
    <source>
        <strain evidence="2 3">SG-29</strain>
    </source>
</reference>
<evidence type="ECO:0000256" key="1">
    <source>
        <dbReference type="ARBA" id="ARBA00022679"/>
    </source>
</evidence>
<proteinExistence type="predicted"/>
<gene>
    <name evidence="2" type="ORF">BSZ36_04900</name>
</gene>
<dbReference type="Pfam" id="PF00494">
    <property type="entry name" value="SQS_PSY"/>
    <property type="match status" value="1"/>
</dbReference>
<dbReference type="InterPro" id="IPR044843">
    <property type="entry name" value="Trans_IPPS_bact-type"/>
</dbReference>
<dbReference type="PROSITE" id="PS01045">
    <property type="entry name" value="SQUALEN_PHYTOEN_SYN_2"/>
    <property type="match status" value="1"/>
</dbReference>
<evidence type="ECO:0008006" key="4">
    <source>
        <dbReference type="Google" id="ProtNLM"/>
    </source>
</evidence>
<dbReference type="GO" id="GO:0016117">
    <property type="term" value="P:carotenoid biosynthetic process"/>
    <property type="evidence" value="ECO:0007669"/>
    <property type="project" value="UniProtKB-ARBA"/>
</dbReference>
<dbReference type="InterPro" id="IPR008949">
    <property type="entry name" value="Isoprenoid_synthase_dom_sf"/>
</dbReference>
<dbReference type="PANTHER" id="PTHR31480">
    <property type="entry name" value="BIFUNCTIONAL LYCOPENE CYCLASE/PHYTOENE SYNTHASE"/>
    <property type="match status" value="1"/>
</dbReference>
<keyword evidence="1" id="KW-0808">Transferase</keyword>
<dbReference type="SUPFAM" id="SSF48576">
    <property type="entry name" value="Terpenoid synthases"/>
    <property type="match status" value="1"/>
</dbReference>
<dbReference type="GO" id="GO:0004311">
    <property type="term" value="F:geranylgeranyl diphosphate synthase activity"/>
    <property type="evidence" value="ECO:0007669"/>
    <property type="project" value="InterPro"/>
</dbReference>
<dbReference type="GO" id="GO:0051996">
    <property type="term" value="F:squalene synthase [NAD(P)H] activity"/>
    <property type="evidence" value="ECO:0007669"/>
    <property type="project" value="InterPro"/>
</dbReference>
<dbReference type="CDD" id="cd00683">
    <property type="entry name" value="Trans_IPPS_HH"/>
    <property type="match status" value="1"/>
</dbReference>
<name>A0A259U3K5_9BACT</name>
<dbReference type="SFLD" id="SFLDS00005">
    <property type="entry name" value="Isoprenoid_Synthase_Type_I"/>
    <property type="match status" value="1"/>
</dbReference>
<evidence type="ECO:0000313" key="3">
    <source>
        <dbReference type="Proteomes" id="UP000216446"/>
    </source>
</evidence>
<dbReference type="Gene3D" id="1.10.600.10">
    <property type="entry name" value="Farnesyl Diphosphate Synthase"/>
    <property type="match status" value="1"/>
</dbReference>
<dbReference type="InParanoid" id="A0A259U3K5"/>
<dbReference type="SFLD" id="SFLDG01018">
    <property type="entry name" value="Squalene/Phytoene_Synthase_Lik"/>
    <property type="match status" value="1"/>
</dbReference>
<comment type="caution">
    <text evidence="2">The sequence shown here is derived from an EMBL/GenBank/DDBJ whole genome shotgun (WGS) entry which is preliminary data.</text>
</comment>
<dbReference type="SFLD" id="SFLDG01212">
    <property type="entry name" value="Phytoene_synthase_like"/>
    <property type="match status" value="1"/>
</dbReference>
<dbReference type="InterPro" id="IPR002060">
    <property type="entry name" value="Squ/phyt_synthse"/>
</dbReference>
<dbReference type="EMBL" id="MQWB01000001">
    <property type="protein sequence ID" value="OZC04596.1"/>
    <property type="molecule type" value="Genomic_DNA"/>
</dbReference>
<organism evidence="2 3">
    <name type="scientific">Rubricoccus marinus</name>
    <dbReference type="NCBI Taxonomy" id="716817"/>
    <lineage>
        <taxon>Bacteria</taxon>
        <taxon>Pseudomonadati</taxon>
        <taxon>Rhodothermota</taxon>
        <taxon>Rhodothermia</taxon>
        <taxon>Rhodothermales</taxon>
        <taxon>Rubricoccaceae</taxon>
        <taxon>Rubricoccus</taxon>
    </lineage>
</organism>
<dbReference type="InterPro" id="IPR033904">
    <property type="entry name" value="Trans_IPPS_HH"/>
</dbReference>
<dbReference type="Proteomes" id="UP000216446">
    <property type="component" value="Unassembled WGS sequence"/>
</dbReference>
<sequence>MPPGPLATRAEEDAFLREAFRHHSRTFSFAARLLPRRVRLPVATVYLYCRTVDHLADERAYRIGREAALEEASKMRLDLDVTLAGHPPEGGPDALLWRRLADVHREFELDPFPLHQQLDGAVWDLEETPIQTNQDLLDYSDLVAGSVGAIVLPFLVREGADRSELDRPARALGAAMQLTNILRDVGEDIRELGRVYLPADDLAAAGISPEALSRAASGETPLGPLAPRYAALVEGLMEQAEAFYDEADRGIASLRFNAKWGIRTALRTYREILNEVRARGYDNLTQRAWVPKRRKVRLAVAPGYARRRQRLRG</sequence>
<keyword evidence="3" id="KW-1185">Reference proteome</keyword>
<evidence type="ECO:0000313" key="2">
    <source>
        <dbReference type="EMBL" id="OZC04596.1"/>
    </source>
</evidence>
<dbReference type="AlphaFoldDB" id="A0A259U3K5"/>